<evidence type="ECO:0000313" key="3">
    <source>
        <dbReference type="EMBL" id="MBB5326889.1"/>
    </source>
</evidence>
<evidence type="ECO:0000313" key="4">
    <source>
        <dbReference type="Proteomes" id="UP000535182"/>
    </source>
</evidence>
<dbReference type="Pfam" id="PF01531">
    <property type="entry name" value="Glyco_transf_11"/>
    <property type="match status" value="1"/>
</dbReference>
<dbReference type="AlphaFoldDB" id="A0A9X0U1Z0"/>
<comment type="caution">
    <text evidence="3">The sequence shown here is derived from an EMBL/GenBank/DDBJ whole genome shotgun (WGS) entry which is preliminary data.</text>
</comment>
<dbReference type="Proteomes" id="UP000535182">
    <property type="component" value="Unassembled WGS sequence"/>
</dbReference>
<evidence type="ECO:0000256" key="2">
    <source>
        <dbReference type="ARBA" id="ARBA00022679"/>
    </source>
</evidence>
<name>A0A9X0U1Z0_9BACT</name>
<keyword evidence="4" id="KW-1185">Reference proteome</keyword>
<keyword evidence="1" id="KW-0328">Glycosyltransferase</keyword>
<dbReference type="GO" id="GO:0016020">
    <property type="term" value="C:membrane"/>
    <property type="evidence" value="ECO:0007669"/>
    <property type="project" value="InterPro"/>
</dbReference>
<evidence type="ECO:0008006" key="5">
    <source>
        <dbReference type="Google" id="ProtNLM"/>
    </source>
</evidence>
<organism evidence="3 4">
    <name type="scientific">Tunturiibacter gelidiferens</name>
    <dbReference type="NCBI Taxonomy" id="3069689"/>
    <lineage>
        <taxon>Bacteria</taxon>
        <taxon>Pseudomonadati</taxon>
        <taxon>Acidobacteriota</taxon>
        <taxon>Terriglobia</taxon>
        <taxon>Terriglobales</taxon>
        <taxon>Acidobacteriaceae</taxon>
        <taxon>Tunturiibacter</taxon>
    </lineage>
</organism>
<gene>
    <name evidence="3" type="ORF">HDF14_000483</name>
</gene>
<accession>A0A9X0U1Z0</accession>
<dbReference type="InterPro" id="IPR002516">
    <property type="entry name" value="Glyco_trans_11"/>
</dbReference>
<dbReference type="PANTHER" id="PTHR11927:SF9">
    <property type="entry name" value="L-FUCOSYLTRANSFERASE"/>
    <property type="match status" value="1"/>
</dbReference>
<dbReference type="GO" id="GO:0005975">
    <property type="term" value="P:carbohydrate metabolic process"/>
    <property type="evidence" value="ECO:0007669"/>
    <property type="project" value="InterPro"/>
</dbReference>
<dbReference type="RefSeq" id="WP_183973129.1">
    <property type="nucleotide sequence ID" value="NZ_JACHEB010000001.1"/>
</dbReference>
<protein>
    <recommendedName>
        <fullName evidence="5">Alpha-1,2-fucosyltransferase</fullName>
    </recommendedName>
</protein>
<reference evidence="3 4" key="1">
    <citation type="submission" date="2020-08" db="EMBL/GenBank/DDBJ databases">
        <title>Genomic Encyclopedia of Type Strains, Phase IV (KMG-V): Genome sequencing to study the core and pangenomes of soil and plant-associated prokaryotes.</title>
        <authorList>
            <person name="Whitman W."/>
        </authorList>
    </citation>
    <scope>NUCLEOTIDE SEQUENCE [LARGE SCALE GENOMIC DNA]</scope>
    <source>
        <strain evidence="3 4">X5P2</strain>
    </source>
</reference>
<dbReference type="GO" id="GO:0008107">
    <property type="term" value="F:galactoside 2-alpha-L-fucosyltransferase activity"/>
    <property type="evidence" value="ECO:0007669"/>
    <property type="project" value="InterPro"/>
</dbReference>
<dbReference type="PANTHER" id="PTHR11927">
    <property type="entry name" value="GALACTOSIDE 2-L-FUCOSYLTRANSFERASE"/>
    <property type="match status" value="1"/>
</dbReference>
<dbReference type="CDD" id="cd11301">
    <property type="entry name" value="Fut1_Fut2_like"/>
    <property type="match status" value="1"/>
</dbReference>
<sequence length="304" mass="34749">MKVFSKQLSGLGNQLFQYAAGLYFADRYKGKLLVIQEPEEGTLSHGKYSRPFLLSRFQITSPVRLKNRLDHLILSKGPRGLKVSAPMKALGRIAVHHETKEQRSHFIEDLALPSGVRTLYISGFWQAYRYAEAVAPQLRKELRLREPATGNNQRLLEQIDAAPVSVSLHMRRGDYTLAVEGNIALPLDYYHRAIDLIRRQFADPVFFIFSDDIEFARKNLPDDIRKVFVEGNDDVSAQEDLRLMAACQHQIIANSSFSWWGAWLNPNSEKVVVAPRHWLLSPESAYADLLPPEWHALDSLRKEL</sequence>
<keyword evidence="2" id="KW-0808">Transferase</keyword>
<dbReference type="Gene3D" id="3.40.50.11350">
    <property type="match status" value="1"/>
</dbReference>
<evidence type="ECO:0000256" key="1">
    <source>
        <dbReference type="ARBA" id="ARBA00022676"/>
    </source>
</evidence>
<proteinExistence type="predicted"/>
<dbReference type="EMBL" id="JACHEB010000001">
    <property type="protein sequence ID" value="MBB5326889.1"/>
    <property type="molecule type" value="Genomic_DNA"/>
</dbReference>